<name>A0A6S7IH71_PARCT</name>
<reference evidence="1" key="1">
    <citation type="submission" date="2020-04" db="EMBL/GenBank/DDBJ databases">
        <authorList>
            <person name="Alioto T."/>
            <person name="Alioto T."/>
            <person name="Gomez Garrido J."/>
        </authorList>
    </citation>
    <scope>NUCLEOTIDE SEQUENCE</scope>
    <source>
        <strain evidence="1">A484AB</strain>
    </source>
</reference>
<dbReference type="OrthoDB" id="6150661at2759"/>
<evidence type="ECO:0000313" key="1">
    <source>
        <dbReference type="EMBL" id="CAB4002538.1"/>
    </source>
</evidence>
<accession>A0A6S7IH71</accession>
<gene>
    <name evidence="1" type="ORF">PACLA_8A026255</name>
</gene>
<protein>
    <submittedName>
        <fullName evidence="1">Uncharacterized protein</fullName>
    </submittedName>
</protein>
<sequence>MNDQMDKIFIHSNDNEITINSLANHFTDTINKAATSLISFKKLKKNSNKVGTNSIPKQNWFDNNCYRLKKELRNLGKLLSKQPNNPFVRHLFFTKKKEYKKLTRKRKRNFHSNILDKIKILADSNPKAFWNLVNSIKSNRTSGSNEISPVEWFNYFHDLNKTNFSSESTSTESRIVADINLWATSGVEILDKPISLKEIHDISRKLKPNKASANDSLNNEIINLIMKLLKYHPLV</sequence>
<proteinExistence type="predicted"/>
<dbReference type="Proteomes" id="UP001152795">
    <property type="component" value="Unassembled WGS sequence"/>
</dbReference>
<dbReference type="AlphaFoldDB" id="A0A6S7IH71"/>
<comment type="caution">
    <text evidence="1">The sequence shown here is derived from an EMBL/GenBank/DDBJ whole genome shotgun (WGS) entry which is preliminary data.</text>
</comment>
<dbReference type="EMBL" id="CACRXK020004380">
    <property type="protein sequence ID" value="CAB4002538.1"/>
    <property type="molecule type" value="Genomic_DNA"/>
</dbReference>
<organism evidence="1 2">
    <name type="scientific">Paramuricea clavata</name>
    <name type="common">Red gorgonian</name>
    <name type="synonym">Violescent sea-whip</name>
    <dbReference type="NCBI Taxonomy" id="317549"/>
    <lineage>
        <taxon>Eukaryota</taxon>
        <taxon>Metazoa</taxon>
        <taxon>Cnidaria</taxon>
        <taxon>Anthozoa</taxon>
        <taxon>Octocorallia</taxon>
        <taxon>Malacalcyonacea</taxon>
        <taxon>Plexauridae</taxon>
        <taxon>Paramuricea</taxon>
    </lineage>
</organism>
<keyword evidence="2" id="KW-1185">Reference proteome</keyword>
<evidence type="ECO:0000313" key="2">
    <source>
        <dbReference type="Proteomes" id="UP001152795"/>
    </source>
</evidence>